<evidence type="ECO:0000259" key="3">
    <source>
        <dbReference type="PROSITE" id="PS52052"/>
    </source>
</evidence>
<dbReference type="PANTHER" id="PTHR21656">
    <property type="entry name" value="MALE-SPECIFIC LETHAL-1 PROTEIN"/>
    <property type="match status" value="1"/>
</dbReference>
<feature type="compositionally biased region" description="Gly residues" evidence="2">
    <location>
        <begin position="82"/>
        <end position="91"/>
    </location>
</feature>
<dbReference type="Proteomes" id="UP001652642">
    <property type="component" value="Chromosome 6"/>
</dbReference>
<protein>
    <submittedName>
        <fullName evidence="5">Male-specific lethal 1 homolog isoform X1</fullName>
    </submittedName>
</protein>
<dbReference type="GO" id="GO:0072487">
    <property type="term" value="C:MSL complex"/>
    <property type="evidence" value="ECO:0007669"/>
    <property type="project" value="InterPro"/>
</dbReference>
<gene>
    <name evidence="5" type="primary">MSL1</name>
</gene>
<feature type="compositionally biased region" description="Pro residues" evidence="2">
    <location>
        <begin position="32"/>
        <end position="44"/>
    </location>
</feature>
<dbReference type="RefSeq" id="XP_020661516.2">
    <property type="nucleotide sequence ID" value="XM_020805857.2"/>
</dbReference>
<evidence type="ECO:0000256" key="1">
    <source>
        <dbReference type="SAM" id="Coils"/>
    </source>
</evidence>
<dbReference type="Pfam" id="PF16801">
    <property type="entry name" value="MSL1_dimer"/>
    <property type="match status" value="1"/>
</dbReference>
<keyword evidence="1" id="KW-0175">Coiled coil</keyword>
<dbReference type="AlphaFoldDB" id="A0A6J0ULC1"/>
<feature type="compositionally biased region" description="Gly residues" evidence="2">
    <location>
        <begin position="141"/>
        <end position="151"/>
    </location>
</feature>
<accession>A0A6J0ULC1</accession>
<dbReference type="InParanoid" id="A0A6J0ULC1"/>
<dbReference type="Pfam" id="PF15275">
    <property type="entry name" value="PEHE"/>
    <property type="match status" value="1"/>
</dbReference>
<feature type="compositionally biased region" description="Low complexity" evidence="2">
    <location>
        <begin position="163"/>
        <end position="172"/>
    </location>
</feature>
<sequence>MRSTVYKATAAATTTTGPGLLEPGPEEEEEPPPPPHLRQPPPPAQNQIPVPAPVAAAAAGPKGRATVPAAAAAAAPGQQQQEGGGGGGCCWGGLVPSPCPAGSTRQAGVGDAAGSSRPSKYQAVLPGHTAAAAAARDGKRGGPNAGPGGGPASLSPTPPPLLPSSASATAEPGQPPPPPPPPSPPAPVAGGSPAPSEPCGKWKSGSTTSSSGGGGGGGGGGGSSLRKSPMGAGGGASSQAACLKQILLLQLDLIEQQQQQLQAKEKEIEELKAERDTLLARIERMERRMQLVKKDNEREKHKIFQGYETEEKVDPEIPVPEKLPIECPPQELLEMSQPLPLKHFPYGRNGKGHKRKSPFGSAERKTPVKKLVAEFSKVKCKTPKASPLKDEPSSSLTESVSRRELRSQETPEKAQSLGDAPLKSSASLKGPGCHSKDKSSYSEIEDLPYLSTTEMYLCRWHQPPPSPLREPSPKKEETVAIPSWRDHTVEPLRDLNSSELLENLDDSVFSKRHAKLELDEKRRKRWDIQRIREQRILQRLQLRMYKKKGIQESEPEVTSFFPESDDVESLLITPYLPVVAFGRPLPKLTPQNFELPWLDERSRCRLEMQKKQTPHRTCRK</sequence>
<dbReference type="InterPro" id="IPR029332">
    <property type="entry name" value="PEHE_dom"/>
</dbReference>
<dbReference type="Gene3D" id="6.10.250.2000">
    <property type="match status" value="1"/>
</dbReference>
<evidence type="ECO:0000256" key="2">
    <source>
        <dbReference type="SAM" id="MobiDB-lite"/>
    </source>
</evidence>
<dbReference type="GO" id="GO:0006325">
    <property type="term" value="P:chromatin organization"/>
    <property type="evidence" value="ECO:0007669"/>
    <property type="project" value="UniProtKB-KW"/>
</dbReference>
<dbReference type="GO" id="GO:0016607">
    <property type="term" value="C:nuclear speck"/>
    <property type="evidence" value="ECO:0007669"/>
    <property type="project" value="UniProtKB-SubCell"/>
</dbReference>
<evidence type="ECO:0000313" key="4">
    <source>
        <dbReference type="Proteomes" id="UP001652642"/>
    </source>
</evidence>
<feature type="region of interest" description="Disordered" evidence="2">
    <location>
        <begin position="340"/>
        <end position="366"/>
    </location>
</feature>
<proteinExistence type="predicted"/>
<feature type="region of interest" description="Disordered" evidence="2">
    <location>
        <begin position="380"/>
        <end position="441"/>
    </location>
</feature>
<dbReference type="SMART" id="SM01300">
    <property type="entry name" value="PEHE"/>
    <property type="match status" value="1"/>
</dbReference>
<dbReference type="Gene3D" id="1.20.5.170">
    <property type="match status" value="1"/>
</dbReference>
<organism evidence="4 5">
    <name type="scientific">Pogona vitticeps</name>
    <name type="common">central bearded dragon</name>
    <dbReference type="NCBI Taxonomy" id="103695"/>
    <lineage>
        <taxon>Eukaryota</taxon>
        <taxon>Metazoa</taxon>
        <taxon>Chordata</taxon>
        <taxon>Craniata</taxon>
        <taxon>Vertebrata</taxon>
        <taxon>Euteleostomi</taxon>
        <taxon>Lepidosauria</taxon>
        <taxon>Squamata</taxon>
        <taxon>Bifurcata</taxon>
        <taxon>Unidentata</taxon>
        <taxon>Episquamata</taxon>
        <taxon>Toxicofera</taxon>
        <taxon>Iguania</taxon>
        <taxon>Acrodonta</taxon>
        <taxon>Agamidae</taxon>
        <taxon>Amphibolurinae</taxon>
        <taxon>Pogona</taxon>
    </lineage>
</organism>
<feature type="compositionally biased region" description="Low complexity" evidence="2">
    <location>
        <begin position="69"/>
        <end position="81"/>
    </location>
</feature>
<feature type="region of interest" description="Disordered" evidence="2">
    <location>
        <begin position="1"/>
        <end position="239"/>
    </location>
</feature>
<evidence type="ECO:0000313" key="5">
    <source>
        <dbReference type="RefSeq" id="XP_020661516.2"/>
    </source>
</evidence>
<name>A0A6J0ULC1_9SAUR</name>
<feature type="compositionally biased region" description="Low complexity" evidence="2">
    <location>
        <begin position="45"/>
        <end position="59"/>
    </location>
</feature>
<dbReference type="OrthoDB" id="6022555at2759"/>
<dbReference type="PROSITE" id="PS52052">
    <property type="entry name" value="PEHE"/>
    <property type="match status" value="1"/>
</dbReference>
<feature type="region of interest" description="Disordered" evidence="2">
    <location>
        <begin position="302"/>
        <end position="324"/>
    </location>
</feature>
<feature type="coiled-coil region" evidence="1">
    <location>
        <begin position="244"/>
        <end position="302"/>
    </location>
</feature>
<dbReference type="KEGG" id="pvt:110085564"/>
<feature type="compositionally biased region" description="Low complexity" evidence="2">
    <location>
        <begin position="188"/>
        <end position="210"/>
    </location>
</feature>
<feature type="compositionally biased region" description="Low complexity" evidence="2">
    <location>
        <begin position="8"/>
        <end position="23"/>
    </location>
</feature>
<feature type="compositionally biased region" description="Gly residues" evidence="2">
    <location>
        <begin position="211"/>
        <end position="223"/>
    </location>
</feature>
<feature type="compositionally biased region" description="Basic and acidic residues" evidence="2">
    <location>
        <begin position="400"/>
        <end position="412"/>
    </location>
</feature>
<feature type="compositionally biased region" description="Pro residues" evidence="2">
    <location>
        <begin position="173"/>
        <end position="187"/>
    </location>
</feature>
<dbReference type="PANTHER" id="PTHR21656:SF2">
    <property type="entry name" value="MALE-SPECIFIC LETHAL 1 HOMOLOG"/>
    <property type="match status" value="1"/>
</dbReference>
<dbReference type="InterPro" id="IPR026711">
    <property type="entry name" value="Msl-1"/>
</dbReference>
<dbReference type="GO" id="GO:0045893">
    <property type="term" value="P:positive regulation of DNA-templated transcription"/>
    <property type="evidence" value="ECO:0007669"/>
    <property type="project" value="UniProtKB-ARBA"/>
</dbReference>
<dbReference type="InterPro" id="IPR031840">
    <property type="entry name" value="MSL1_dimer"/>
</dbReference>
<reference evidence="5" key="1">
    <citation type="submission" date="2025-08" db="UniProtKB">
        <authorList>
            <consortium name="RefSeq"/>
        </authorList>
    </citation>
    <scope>IDENTIFICATION</scope>
</reference>
<dbReference type="GeneID" id="110085564"/>
<feature type="domain" description="PEHE" evidence="3">
    <location>
        <begin position="478"/>
        <end position="597"/>
    </location>
</feature>
<dbReference type="CTD" id="339287"/>
<keyword evidence="4" id="KW-1185">Reference proteome</keyword>
<dbReference type="GO" id="GO:0003682">
    <property type="term" value="F:chromatin binding"/>
    <property type="evidence" value="ECO:0007669"/>
    <property type="project" value="TreeGrafter"/>
</dbReference>